<accession>A0A423FEU6</accession>
<dbReference type="AlphaFoldDB" id="A0A423FEU6"/>
<dbReference type="RefSeq" id="WP_123474397.1">
    <property type="nucleotide sequence ID" value="NZ_JAXDEU010000007.1"/>
</dbReference>
<organism evidence="1 2">
    <name type="scientific">Pseudomonas canadensis</name>
    <dbReference type="NCBI Taxonomy" id="915099"/>
    <lineage>
        <taxon>Bacteria</taxon>
        <taxon>Pseudomonadati</taxon>
        <taxon>Pseudomonadota</taxon>
        <taxon>Gammaproteobacteria</taxon>
        <taxon>Pseudomonadales</taxon>
        <taxon>Pseudomonadaceae</taxon>
        <taxon>Pseudomonas</taxon>
    </lineage>
</organism>
<protein>
    <submittedName>
        <fullName evidence="1">Uncharacterized protein</fullName>
    </submittedName>
</protein>
<dbReference type="Proteomes" id="UP000283389">
    <property type="component" value="Unassembled WGS sequence"/>
</dbReference>
<sequence>MKPYDPNARQDQTQADIAQTATALSTSEVVNRFGSANAEYIKGFTGIDNEVGVTLSKGLKGISTEGTGIKQRAGWAGEVASTSRDNAEAIISKSTERTIRSDDLKHYGIQTDSKYREAVDRVKVNANGDIVYEAQTKLEANGNRVANQVSHEDHKYKKYFGKKLELPSEQVDDARAYCRKRAAGLRERADKLELNDQKDLAEKFRERADKFDQLEREDIVDLGITTEQAIDYVKNPKGETLKDIGRTSHRAGIEGAKIGAVVGGSISLMTNLFSVALEQKQLGTAVQDLAIDTAQAAALGYGTAFVGAAIKGGLQQSGNQTLRTLSNTNAPAMIVDICLSLGGSIKRYVNDEISEAQLLHEVGEKGAGMLSSGMMAALGQVAIPIPFVGAAIGGMIGYTLSSMFYKVALEAAEGVEHSRIHLARAQAIEAAARQSIADEQTRLDAFVRRELPQLEQATQQLFSTAGIASNHIDTMAAAINQYAGLLGQQLQFQSIAEFDDFMDSDSPLTL</sequence>
<name>A0A423FEU6_9PSED</name>
<comment type="caution">
    <text evidence="1">The sequence shown here is derived from an EMBL/GenBank/DDBJ whole genome shotgun (WGS) entry which is preliminary data.</text>
</comment>
<gene>
    <name evidence="1" type="ORF">BK649_03580</name>
</gene>
<dbReference type="EMBL" id="MOAZ01000003">
    <property type="protein sequence ID" value="ROM56050.1"/>
    <property type="molecule type" value="Genomic_DNA"/>
</dbReference>
<reference evidence="1 2" key="1">
    <citation type="submission" date="2016-10" db="EMBL/GenBank/DDBJ databases">
        <title>Comparative genome analysis of multiple Pseudomonas spp. focuses on biocontrol and plant growth promoting traits.</title>
        <authorList>
            <person name="Tao X.-Y."/>
            <person name="Taylor C.G."/>
        </authorList>
    </citation>
    <scope>NUCLEOTIDE SEQUENCE [LARGE SCALE GENOMIC DNA]</scope>
    <source>
        <strain evidence="1 2">36C8</strain>
    </source>
</reference>
<evidence type="ECO:0000313" key="2">
    <source>
        <dbReference type="Proteomes" id="UP000283389"/>
    </source>
</evidence>
<evidence type="ECO:0000313" key="1">
    <source>
        <dbReference type="EMBL" id="ROM56050.1"/>
    </source>
</evidence>
<proteinExistence type="predicted"/>